<evidence type="ECO:0000256" key="3">
    <source>
        <dbReference type="ARBA" id="ARBA00023082"/>
    </source>
</evidence>
<dbReference type="InterPro" id="IPR007627">
    <property type="entry name" value="RNA_pol_sigma70_r2"/>
</dbReference>
<protein>
    <submittedName>
        <fullName evidence="7">RNA polymerase sigma-70 factor (ECF subfamily)</fullName>
    </submittedName>
</protein>
<dbReference type="InterPro" id="IPR036388">
    <property type="entry name" value="WH-like_DNA-bd_sf"/>
</dbReference>
<dbReference type="SUPFAM" id="SSF88946">
    <property type="entry name" value="Sigma2 domain of RNA polymerase sigma factors"/>
    <property type="match status" value="1"/>
</dbReference>
<dbReference type="GO" id="GO:0016987">
    <property type="term" value="F:sigma factor activity"/>
    <property type="evidence" value="ECO:0007669"/>
    <property type="project" value="UniProtKB-KW"/>
</dbReference>
<reference evidence="7 8" key="1">
    <citation type="submission" date="2018-03" db="EMBL/GenBank/DDBJ databases">
        <title>Genomic Encyclopedia of Archaeal and Bacterial Type Strains, Phase II (KMG-II): from individual species to whole genera.</title>
        <authorList>
            <person name="Goeker M."/>
        </authorList>
    </citation>
    <scope>NUCLEOTIDE SEQUENCE [LARGE SCALE GENOMIC DNA]</scope>
    <source>
        <strain evidence="7 8">DSM 28229</strain>
    </source>
</reference>
<dbReference type="SUPFAM" id="SSF88659">
    <property type="entry name" value="Sigma3 and sigma4 domains of RNA polymerase sigma factors"/>
    <property type="match status" value="1"/>
</dbReference>
<evidence type="ECO:0000313" key="7">
    <source>
        <dbReference type="EMBL" id="PWJ40763.1"/>
    </source>
</evidence>
<dbReference type="GO" id="GO:0006352">
    <property type="term" value="P:DNA-templated transcription initiation"/>
    <property type="evidence" value="ECO:0007669"/>
    <property type="project" value="InterPro"/>
</dbReference>
<sequence>MTDMQVSNGYTEEQILEGCKNNSRKFQKALYDLYSARLMAVAARYAHTDEDAHDILQEAFIKIFKKIDTFRAESHLYAWMKRIVVNTALNFHRSKLYTQPMVDVNEMYDLAEKEYTISHFSYNELKDMLQSLPDGCRMVFNLYAIEGYKHKEISSMLDISEGTSKSQYARAKKLLQELIEKANRSYEYSQR</sequence>
<dbReference type="Pfam" id="PF08281">
    <property type="entry name" value="Sigma70_r4_2"/>
    <property type="match status" value="1"/>
</dbReference>
<dbReference type="Gene3D" id="1.10.1740.10">
    <property type="match status" value="1"/>
</dbReference>
<keyword evidence="2" id="KW-0805">Transcription regulation</keyword>
<dbReference type="CDD" id="cd06171">
    <property type="entry name" value="Sigma70_r4"/>
    <property type="match status" value="1"/>
</dbReference>
<dbReference type="PANTHER" id="PTHR43133">
    <property type="entry name" value="RNA POLYMERASE ECF-TYPE SIGMA FACTO"/>
    <property type="match status" value="1"/>
</dbReference>
<dbReference type="InterPro" id="IPR039425">
    <property type="entry name" value="RNA_pol_sigma-70-like"/>
</dbReference>
<comment type="caution">
    <text evidence="7">The sequence shown here is derived from an EMBL/GenBank/DDBJ whole genome shotgun (WGS) entry which is preliminary data.</text>
</comment>
<keyword evidence="8" id="KW-1185">Reference proteome</keyword>
<comment type="similarity">
    <text evidence="1">Belongs to the sigma-70 factor family. ECF subfamily.</text>
</comment>
<evidence type="ECO:0000259" key="5">
    <source>
        <dbReference type="Pfam" id="PF04542"/>
    </source>
</evidence>
<keyword evidence="4" id="KW-0804">Transcription</keyword>
<dbReference type="InterPro" id="IPR013324">
    <property type="entry name" value="RNA_pol_sigma_r3/r4-like"/>
</dbReference>
<dbReference type="Gene3D" id="1.10.10.10">
    <property type="entry name" value="Winged helix-like DNA-binding domain superfamily/Winged helix DNA-binding domain"/>
    <property type="match status" value="1"/>
</dbReference>
<dbReference type="AlphaFoldDB" id="A0A315ZVL6"/>
<evidence type="ECO:0000256" key="1">
    <source>
        <dbReference type="ARBA" id="ARBA00010641"/>
    </source>
</evidence>
<feature type="domain" description="RNA polymerase sigma factor 70 region 4 type 2" evidence="6">
    <location>
        <begin position="123"/>
        <end position="175"/>
    </location>
</feature>
<proteinExistence type="inferred from homology"/>
<organism evidence="7 8">
    <name type="scientific">Sediminitomix flava</name>
    <dbReference type="NCBI Taxonomy" id="379075"/>
    <lineage>
        <taxon>Bacteria</taxon>
        <taxon>Pseudomonadati</taxon>
        <taxon>Bacteroidota</taxon>
        <taxon>Cytophagia</taxon>
        <taxon>Cytophagales</taxon>
        <taxon>Flammeovirgaceae</taxon>
        <taxon>Sediminitomix</taxon>
    </lineage>
</organism>
<dbReference type="Proteomes" id="UP000245535">
    <property type="component" value="Unassembled WGS sequence"/>
</dbReference>
<dbReference type="Pfam" id="PF04542">
    <property type="entry name" value="Sigma70_r2"/>
    <property type="match status" value="1"/>
</dbReference>
<feature type="domain" description="RNA polymerase sigma-70 region 2" evidence="5">
    <location>
        <begin position="30"/>
        <end position="95"/>
    </location>
</feature>
<dbReference type="InterPro" id="IPR013249">
    <property type="entry name" value="RNA_pol_sigma70_r4_t2"/>
</dbReference>
<evidence type="ECO:0000256" key="2">
    <source>
        <dbReference type="ARBA" id="ARBA00023015"/>
    </source>
</evidence>
<evidence type="ECO:0000256" key="4">
    <source>
        <dbReference type="ARBA" id="ARBA00023163"/>
    </source>
</evidence>
<gene>
    <name evidence="7" type="ORF">BC781_10421</name>
</gene>
<dbReference type="EMBL" id="QGDO01000004">
    <property type="protein sequence ID" value="PWJ40763.1"/>
    <property type="molecule type" value="Genomic_DNA"/>
</dbReference>
<name>A0A315ZVL6_SEDFL</name>
<dbReference type="GO" id="GO:0003677">
    <property type="term" value="F:DNA binding"/>
    <property type="evidence" value="ECO:0007669"/>
    <property type="project" value="InterPro"/>
</dbReference>
<dbReference type="PANTHER" id="PTHR43133:SF46">
    <property type="entry name" value="RNA POLYMERASE SIGMA-70 FACTOR ECF SUBFAMILY"/>
    <property type="match status" value="1"/>
</dbReference>
<dbReference type="NCBIfam" id="TIGR02937">
    <property type="entry name" value="sigma70-ECF"/>
    <property type="match status" value="1"/>
</dbReference>
<evidence type="ECO:0000313" key="8">
    <source>
        <dbReference type="Proteomes" id="UP000245535"/>
    </source>
</evidence>
<dbReference type="InterPro" id="IPR014284">
    <property type="entry name" value="RNA_pol_sigma-70_dom"/>
</dbReference>
<dbReference type="InterPro" id="IPR013325">
    <property type="entry name" value="RNA_pol_sigma_r2"/>
</dbReference>
<evidence type="ECO:0000259" key="6">
    <source>
        <dbReference type="Pfam" id="PF08281"/>
    </source>
</evidence>
<accession>A0A315ZVL6</accession>
<keyword evidence="3" id="KW-0731">Sigma factor</keyword>